<evidence type="ECO:0000256" key="2">
    <source>
        <dbReference type="SAM" id="SignalP"/>
    </source>
</evidence>
<proteinExistence type="predicted"/>
<sequence length="201" mass="20457">MSARRTLLITAPLLAAVLLLSGCGPAADPKSTSKPTGTPRPTASSSATPAADPNASNAPQVETGEPVGLSCNDVVTPQQVYDYNPNFGLVDGFVPENGSLAAQAVAANGLACRWMNQTSGATIDVSVAHLDARSNEIRKEFLASNSTSVSSFGPDGYFDQGDVGSAAQAFPGEFWVTAASVAFFTAEDAVAIMDNVTAAAG</sequence>
<feature type="signal peptide" evidence="2">
    <location>
        <begin position="1"/>
        <end position="26"/>
    </location>
</feature>
<accession>A0A2C8ZK93</accession>
<dbReference type="AlphaFoldDB" id="A0A2C8ZK93"/>
<evidence type="ECO:0000313" key="3">
    <source>
        <dbReference type="EMBL" id="SOE65221.1"/>
    </source>
</evidence>
<feature type="chain" id="PRO_5013356278" description="Arginyl-tRNA synthetase" evidence="2">
    <location>
        <begin position="27"/>
        <end position="201"/>
    </location>
</feature>
<organism evidence="3 4">
    <name type="scientific">Salinibacterium xinjiangense</name>
    <dbReference type="NCBI Taxonomy" id="386302"/>
    <lineage>
        <taxon>Bacteria</taxon>
        <taxon>Bacillati</taxon>
        <taxon>Actinomycetota</taxon>
        <taxon>Actinomycetes</taxon>
        <taxon>Micrococcales</taxon>
        <taxon>Microbacteriaceae</taxon>
        <taxon>Salinibacterium</taxon>
    </lineage>
</organism>
<feature type="compositionally biased region" description="Low complexity" evidence="1">
    <location>
        <begin position="35"/>
        <end position="59"/>
    </location>
</feature>
<gene>
    <name evidence="3" type="ORF">SAMN06296378_1522</name>
</gene>
<protein>
    <recommendedName>
        <fullName evidence="5">Arginyl-tRNA synthetase</fullName>
    </recommendedName>
</protein>
<keyword evidence="2" id="KW-0732">Signal</keyword>
<feature type="region of interest" description="Disordered" evidence="1">
    <location>
        <begin position="26"/>
        <end position="69"/>
    </location>
</feature>
<reference evidence="3 4" key="1">
    <citation type="submission" date="2017-09" db="EMBL/GenBank/DDBJ databases">
        <authorList>
            <person name="Ehlers B."/>
            <person name="Leendertz F.H."/>
        </authorList>
    </citation>
    <scope>NUCLEOTIDE SEQUENCE [LARGE SCALE GENOMIC DNA]</scope>
    <source>
        <strain evidence="3 4">CGMCC 1.05381</strain>
    </source>
</reference>
<dbReference type="Proteomes" id="UP000219440">
    <property type="component" value="Unassembled WGS sequence"/>
</dbReference>
<dbReference type="EMBL" id="OCST01000003">
    <property type="protein sequence ID" value="SOE65221.1"/>
    <property type="molecule type" value="Genomic_DNA"/>
</dbReference>
<dbReference type="PROSITE" id="PS51257">
    <property type="entry name" value="PROKAR_LIPOPROTEIN"/>
    <property type="match status" value="1"/>
</dbReference>
<dbReference type="OrthoDB" id="5122815at2"/>
<keyword evidence="4" id="KW-1185">Reference proteome</keyword>
<evidence type="ECO:0008006" key="5">
    <source>
        <dbReference type="Google" id="ProtNLM"/>
    </source>
</evidence>
<evidence type="ECO:0000256" key="1">
    <source>
        <dbReference type="SAM" id="MobiDB-lite"/>
    </source>
</evidence>
<evidence type="ECO:0000313" key="4">
    <source>
        <dbReference type="Proteomes" id="UP000219440"/>
    </source>
</evidence>
<name>A0A2C8ZK93_9MICO</name>
<dbReference type="RefSeq" id="WP_097060632.1">
    <property type="nucleotide sequence ID" value="NZ_BMLC01000001.1"/>
</dbReference>